<feature type="domain" description="Integrase catalytic" evidence="1">
    <location>
        <begin position="150"/>
        <end position="311"/>
    </location>
</feature>
<dbReference type="InterPro" id="IPR011856">
    <property type="entry name" value="tRNA_endonuc-like_dom_sf"/>
</dbReference>
<dbReference type="GO" id="GO:0015074">
    <property type="term" value="P:DNA integration"/>
    <property type="evidence" value="ECO:0007669"/>
    <property type="project" value="InterPro"/>
</dbReference>
<evidence type="ECO:0000313" key="2">
    <source>
        <dbReference type="EMBL" id="OGY78749.1"/>
    </source>
</evidence>
<dbReference type="EMBL" id="MHKB01000012">
    <property type="protein sequence ID" value="OGY78749.1"/>
    <property type="molecule type" value="Genomic_DNA"/>
</dbReference>
<dbReference type="InterPro" id="IPR012337">
    <property type="entry name" value="RNaseH-like_sf"/>
</dbReference>
<evidence type="ECO:0000313" key="3">
    <source>
        <dbReference type="Proteomes" id="UP000177165"/>
    </source>
</evidence>
<sequence length="443" mass="52525">MVSDKAKSKARILVFWEKYGIEATMEAFAVKKRTLYWWKSQEKKGGGKLTALNEQSRRPKHLRTRQWPGGIKTEMKRLRNEHPNLGKEKIYIFLLRFCSEKKLDCPSVSTIGNLIRDMGGLRTFPVKVRHNGDIVPRKRVKRARKPKDFQAQYPGHCGAFDTVEKIIHGSRRYVITFTDLYSRFSFAFATVSHASAAAKEVFAMVRFLFPFELKYILTDNGSEFMKHFDQEVRKFHKEHWHTYPKTPKMNAYAERFNRTIQDEYMDFHASELLNPTHFNLGLMKQLIWHNTERPHHALNLKTPVQHIQNYLVTNAYQLPYQPQECNMYPNNSQQVKLLIAGRYHTIDLLFYHRDLQCLVVVDLKNEKFKDAHVGQMNKYLTYFREHEKRPWERDPIGLIICEERNKEEVHYALGGLEEKIFVAEYRTKLPTEEEIEKRLKKLK</sequence>
<organism evidence="2 3">
    <name type="scientific">Candidatus Kerfeldbacteria bacterium RIFCSPHIGHO2_02_FULL_42_14</name>
    <dbReference type="NCBI Taxonomy" id="1798540"/>
    <lineage>
        <taxon>Bacteria</taxon>
        <taxon>Candidatus Kerfeldiibacteriota</taxon>
    </lineage>
</organism>
<name>A0A1G2AQB4_9BACT</name>
<dbReference type="AlphaFoldDB" id="A0A1G2AQB4"/>
<dbReference type="GO" id="GO:0003676">
    <property type="term" value="F:nucleic acid binding"/>
    <property type="evidence" value="ECO:0007669"/>
    <property type="project" value="InterPro"/>
</dbReference>
<dbReference type="Gene3D" id="3.40.1350.10">
    <property type="match status" value="1"/>
</dbReference>
<proteinExistence type="predicted"/>
<dbReference type="PANTHER" id="PTHR30547:SF5">
    <property type="entry name" value="NUCLEASE YHCG-RELATED"/>
    <property type="match status" value="1"/>
</dbReference>
<reference evidence="2 3" key="1">
    <citation type="journal article" date="2016" name="Nat. Commun.">
        <title>Thousands of microbial genomes shed light on interconnected biogeochemical processes in an aquifer system.</title>
        <authorList>
            <person name="Anantharaman K."/>
            <person name="Brown C.T."/>
            <person name="Hug L.A."/>
            <person name="Sharon I."/>
            <person name="Castelle C.J."/>
            <person name="Probst A.J."/>
            <person name="Thomas B.C."/>
            <person name="Singh A."/>
            <person name="Wilkins M.J."/>
            <person name="Karaoz U."/>
            <person name="Brodie E.L."/>
            <person name="Williams K.H."/>
            <person name="Hubbard S.S."/>
            <person name="Banfield J.F."/>
        </authorList>
    </citation>
    <scope>NUCLEOTIDE SEQUENCE [LARGE SCALE GENOMIC DNA]</scope>
</reference>
<dbReference type="Gene3D" id="3.30.420.10">
    <property type="entry name" value="Ribonuclease H-like superfamily/Ribonuclease H"/>
    <property type="match status" value="1"/>
</dbReference>
<gene>
    <name evidence="2" type="ORF">A3B74_03085</name>
</gene>
<dbReference type="Pfam" id="PF13683">
    <property type="entry name" value="rve_3"/>
    <property type="match status" value="1"/>
</dbReference>
<dbReference type="InterPro" id="IPR036397">
    <property type="entry name" value="RNaseH_sf"/>
</dbReference>
<dbReference type="InterPro" id="IPR053148">
    <property type="entry name" value="PD-DEXK-like_domain"/>
</dbReference>
<dbReference type="PROSITE" id="PS50994">
    <property type="entry name" value="INTEGRASE"/>
    <property type="match status" value="1"/>
</dbReference>
<dbReference type="SUPFAM" id="SSF53098">
    <property type="entry name" value="Ribonuclease H-like"/>
    <property type="match status" value="1"/>
</dbReference>
<protein>
    <recommendedName>
        <fullName evidence="1">Integrase catalytic domain-containing protein</fullName>
    </recommendedName>
</protein>
<dbReference type="InterPro" id="IPR001584">
    <property type="entry name" value="Integrase_cat-core"/>
</dbReference>
<evidence type="ECO:0000259" key="1">
    <source>
        <dbReference type="PROSITE" id="PS50994"/>
    </source>
</evidence>
<dbReference type="PANTHER" id="PTHR30547">
    <property type="entry name" value="UNCHARACTERIZED PROTEIN YHCG-RELATED"/>
    <property type="match status" value="1"/>
</dbReference>
<dbReference type="InterPro" id="IPR009362">
    <property type="entry name" value="YhcG_C"/>
</dbReference>
<comment type="caution">
    <text evidence="2">The sequence shown here is derived from an EMBL/GenBank/DDBJ whole genome shotgun (WGS) entry which is preliminary data.</text>
</comment>
<accession>A0A1G2AQB4</accession>
<dbReference type="STRING" id="1798540.A3B74_03085"/>
<dbReference type="Proteomes" id="UP000177165">
    <property type="component" value="Unassembled WGS sequence"/>
</dbReference>
<dbReference type="Pfam" id="PF06250">
    <property type="entry name" value="YhcG_C"/>
    <property type="match status" value="1"/>
</dbReference>